<comment type="caution">
    <text evidence="1">The sequence shown here is derived from an EMBL/GenBank/DDBJ whole genome shotgun (WGS) entry which is preliminary data.</text>
</comment>
<organism evidence="1">
    <name type="scientific">Salmonella enterica subsp. salamae serovar 47:b:1,5</name>
    <dbReference type="NCBI Taxonomy" id="1967619"/>
    <lineage>
        <taxon>Bacteria</taxon>
        <taxon>Pseudomonadati</taxon>
        <taxon>Pseudomonadota</taxon>
        <taxon>Gammaproteobacteria</taxon>
        <taxon>Enterobacterales</taxon>
        <taxon>Enterobacteriaceae</taxon>
        <taxon>Salmonella</taxon>
    </lineage>
</organism>
<reference evidence="1" key="1">
    <citation type="journal article" date="2018" name="Genome Biol.">
        <title>SKESA: strategic k-mer extension for scrupulous assemblies.</title>
        <authorList>
            <person name="Souvorov A."/>
            <person name="Agarwala R."/>
            <person name="Lipman D.J."/>
        </authorList>
    </citation>
    <scope>NUCLEOTIDE SEQUENCE</scope>
    <source>
        <strain evidence="1">3940-62</strain>
    </source>
</reference>
<dbReference type="GO" id="GO:0003677">
    <property type="term" value="F:DNA binding"/>
    <property type="evidence" value="ECO:0007669"/>
    <property type="project" value="InterPro"/>
</dbReference>
<dbReference type="AlphaFoldDB" id="A0A701U911"/>
<dbReference type="EMBL" id="DAAMGA010000005">
    <property type="protein sequence ID" value="HAC6515045.1"/>
    <property type="molecule type" value="Genomic_DNA"/>
</dbReference>
<gene>
    <name evidence="1" type="ORF">G0C45_11340</name>
</gene>
<evidence type="ECO:0000313" key="1">
    <source>
        <dbReference type="EMBL" id="HAC6515045.1"/>
    </source>
</evidence>
<accession>A0A701U911</accession>
<reference evidence="1" key="2">
    <citation type="submission" date="2018-07" db="EMBL/GenBank/DDBJ databases">
        <authorList>
            <consortium name="NCBI Pathogen Detection Project"/>
        </authorList>
    </citation>
    <scope>NUCLEOTIDE SEQUENCE</scope>
    <source>
        <strain evidence="1">3940-62</strain>
    </source>
</reference>
<proteinExistence type="predicted"/>
<sequence length="190" mass="21949">MKKEPSGSFPGQEKEPIIERIFKLVERYPSRSEAARKWGINESTLKNYYKRRDIAPTPRINQLRKIAECEDVSLEWLQFGVGEEPKETFTKRRSSNPLSPSDIDNKILTFLSFLDDREKQRLIDVLGRKGAEHCLILLDGDINELHALEGVRRSLALSLKSIPEEKVREIYEEYETTGDHFNLTDKQASA</sequence>
<dbReference type="Gene3D" id="1.10.260.40">
    <property type="entry name" value="lambda repressor-like DNA-binding domains"/>
    <property type="match status" value="1"/>
</dbReference>
<protein>
    <recommendedName>
        <fullName evidence="2">Bacteriophage CI repressor</fullName>
    </recommendedName>
</protein>
<name>A0A701U911_SALER</name>
<evidence type="ECO:0008006" key="2">
    <source>
        <dbReference type="Google" id="ProtNLM"/>
    </source>
</evidence>
<dbReference type="InterPro" id="IPR010982">
    <property type="entry name" value="Lambda_DNA-bd_dom_sf"/>
</dbReference>